<proteinExistence type="predicted"/>
<dbReference type="EMBL" id="BARW01025907">
    <property type="protein sequence ID" value="GAJ13748.1"/>
    <property type="molecule type" value="Genomic_DNA"/>
</dbReference>
<comment type="caution">
    <text evidence="1">The sequence shown here is derived from an EMBL/GenBank/DDBJ whole genome shotgun (WGS) entry which is preliminary data.</text>
</comment>
<reference evidence="1" key="1">
    <citation type="journal article" date="2014" name="Front. Microbiol.">
        <title>High frequency of phylogenetically diverse reductive dehalogenase-homologous genes in deep subseafloor sedimentary metagenomes.</title>
        <authorList>
            <person name="Kawai M."/>
            <person name="Futagami T."/>
            <person name="Toyoda A."/>
            <person name="Takaki Y."/>
            <person name="Nishi S."/>
            <person name="Hori S."/>
            <person name="Arai W."/>
            <person name="Tsubouchi T."/>
            <person name="Morono Y."/>
            <person name="Uchiyama I."/>
            <person name="Ito T."/>
            <person name="Fujiyama A."/>
            <person name="Inagaki F."/>
            <person name="Takami H."/>
        </authorList>
    </citation>
    <scope>NUCLEOTIDE SEQUENCE</scope>
    <source>
        <strain evidence="1">Expedition CK06-06</strain>
    </source>
</reference>
<sequence length="149" mass="16945">MEKRSFEAMSVRVPLPIAKELKKLKEEQELPSIGSALQIYIENIKIERLQSQLNDLQTAIQESNQVIQLNQASIILNSNMIAMILKGVTPEKITDNPEAQKQLENAIKYIENNQARINSFVQAGLDQGKKLQKKYPAKQQKTEDNRVNS</sequence>
<protein>
    <submittedName>
        <fullName evidence="1">Uncharacterized protein</fullName>
    </submittedName>
</protein>
<accession>X1U858</accession>
<evidence type="ECO:0000313" key="1">
    <source>
        <dbReference type="EMBL" id="GAJ13748.1"/>
    </source>
</evidence>
<name>X1U858_9ZZZZ</name>
<dbReference type="AlphaFoldDB" id="X1U858"/>
<feature type="non-terminal residue" evidence="1">
    <location>
        <position position="149"/>
    </location>
</feature>
<gene>
    <name evidence="1" type="ORF">S12H4_42359</name>
</gene>
<organism evidence="1">
    <name type="scientific">marine sediment metagenome</name>
    <dbReference type="NCBI Taxonomy" id="412755"/>
    <lineage>
        <taxon>unclassified sequences</taxon>
        <taxon>metagenomes</taxon>
        <taxon>ecological metagenomes</taxon>
    </lineage>
</organism>